<dbReference type="KEGG" id="tsy:THSYN_27155"/>
<organism evidence="2 3">
    <name type="scientific">Candidatus Thiodictyon syntrophicum</name>
    <dbReference type="NCBI Taxonomy" id="1166950"/>
    <lineage>
        <taxon>Bacteria</taxon>
        <taxon>Pseudomonadati</taxon>
        <taxon>Pseudomonadota</taxon>
        <taxon>Gammaproteobacteria</taxon>
        <taxon>Chromatiales</taxon>
        <taxon>Chromatiaceae</taxon>
        <taxon>Thiodictyon</taxon>
    </lineage>
</organism>
<dbReference type="EMBL" id="CP020370">
    <property type="protein sequence ID" value="AUB84253.1"/>
    <property type="molecule type" value="Genomic_DNA"/>
</dbReference>
<reference evidence="2 3" key="1">
    <citation type="submission" date="2017-03" db="EMBL/GenBank/DDBJ databases">
        <title>Complete genome sequence of Candidatus 'Thiodictyon syntrophicum' sp. nov. strain Cad16T, a photolithoautotroph purple sulfur bacterium isolated from an alpine meromictic lake.</title>
        <authorList>
            <person name="Luedin S.M."/>
            <person name="Pothier J.F."/>
            <person name="Danza F."/>
            <person name="Storelli N."/>
            <person name="Wittwer M."/>
            <person name="Tonolla M."/>
        </authorList>
    </citation>
    <scope>NUCLEOTIDE SEQUENCE [LARGE SCALE GENOMIC DNA]</scope>
    <source>
        <strain evidence="2 3">Cad16T</strain>
    </source>
</reference>
<evidence type="ECO:0000313" key="3">
    <source>
        <dbReference type="Proteomes" id="UP000232638"/>
    </source>
</evidence>
<dbReference type="SUPFAM" id="SSF81301">
    <property type="entry name" value="Nucleotidyltransferase"/>
    <property type="match status" value="1"/>
</dbReference>
<proteinExistence type="predicted"/>
<protein>
    <submittedName>
        <fullName evidence="2">DNA polymerase subunit beta</fullName>
    </submittedName>
</protein>
<evidence type="ECO:0000313" key="2">
    <source>
        <dbReference type="EMBL" id="AUB84253.1"/>
    </source>
</evidence>
<dbReference type="InterPro" id="IPR002934">
    <property type="entry name" value="Polymerase_NTP_transf_dom"/>
</dbReference>
<dbReference type="Proteomes" id="UP000232638">
    <property type="component" value="Chromosome"/>
</dbReference>
<dbReference type="PANTHER" id="PTHR33933:SF3">
    <property type="entry name" value="PROTEIN ADENYLYLTRANSFERASE MJ0604-RELATED"/>
    <property type="match status" value="1"/>
</dbReference>
<name>A0A2K8UF96_9GAMM</name>
<dbReference type="InterPro" id="IPR043519">
    <property type="entry name" value="NT_sf"/>
</dbReference>
<dbReference type="InterPro" id="IPR052548">
    <property type="entry name" value="Type_VII_TA_antitoxin"/>
</dbReference>
<accession>A0A2K8UF96</accession>
<dbReference type="AlphaFoldDB" id="A0A2K8UF96"/>
<dbReference type="Gene3D" id="3.30.460.10">
    <property type="entry name" value="Beta Polymerase, domain 2"/>
    <property type="match status" value="1"/>
</dbReference>
<evidence type="ECO:0000259" key="1">
    <source>
        <dbReference type="Pfam" id="PF01909"/>
    </source>
</evidence>
<dbReference type="PANTHER" id="PTHR33933">
    <property type="entry name" value="NUCLEOTIDYLTRANSFERASE"/>
    <property type="match status" value="1"/>
</dbReference>
<dbReference type="OrthoDB" id="9809323at2"/>
<sequence length="103" mass="11451">MISQEQIDSAVRVLAQVADAQRILLFGSYARGDAGEDSDLDLLVIEPQVPDRAAEMVRLRRALRPLRIPVDVLVYSVDEVARWGGQPGSALYWALQEGRQVYA</sequence>
<dbReference type="GO" id="GO:0016779">
    <property type="term" value="F:nucleotidyltransferase activity"/>
    <property type="evidence" value="ECO:0007669"/>
    <property type="project" value="InterPro"/>
</dbReference>
<keyword evidence="3" id="KW-1185">Reference proteome</keyword>
<gene>
    <name evidence="2" type="ORF">THSYN_27155</name>
</gene>
<dbReference type="RefSeq" id="WP_100921919.1">
    <property type="nucleotide sequence ID" value="NZ_CP020370.1"/>
</dbReference>
<feature type="domain" description="Polymerase nucleotidyl transferase" evidence="1">
    <location>
        <begin position="21"/>
        <end position="74"/>
    </location>
</feature>
<dbReference type="Pfam" id="PF01909">
    <property type="entry name" value="NTP_transf_2"/>
    <property type="match status" value="1"/>
</dbReference>
<dbReference type="CDD" id="cd05403">
    <property type="entry name" value="NT_KNTase_like"/>
    <property type="match status" value="1"/>
</dbReference>